<dbReference type="AlphaFoldDB" id="A0A9P8TTE6"/>
<keyword evidence="2" id="KW-1185">Reference proteome</keyword>
<organism evidence="1 2">
    <name type="scientific">Trichoderma cornu-damae</name>
    <dbReference type="NCBI Taxonomy" id="654480"/>
    <lineage>
        <taxon>Eukaryota</taxon>
        <taxon>Fungi</taxon>
        <taxon>Dikarya</taxon>
        <taxon>Ascomycota</taxon>
        <taxon>Pezizomycotina</taxon>
        <taxon>Sordariomycetes</taxon>
        <taxon>Hypocreomycetidae</taxon>
        <taxon>Hypocreales</taxon>
        <taxon>Hypocreaceae</taxon>
        <taxon>Trichoderma</taxon>
    </lineage>
</organism>
<gene>
    <name evidence="1" type="ORF">Trco_007815</name>
</gene>
<accession>A0A9P8TTE6</accession>
<name>A0A9P8TTE6_9HYPO</name>
<comment type="caution">
    <text evidence="1">The sequence shown here is derived from an EMBL/GenBank/DDBJ whole genome shotgun (WGS) entry which is preliminary data.</text>
</comment>
<protein>
    <submittedName>
        <fullName evidence="1">Uncharacterized protein</fullName>
    </submittedName>
</protein>
<dbReference type="Proteomes" id="UP000827724">
    <property type="component" value="Unassembled WGS sequence"/>
</dbReference>
<proteinExistence type="predicted"/>
<reference evidence="1" key="1">
    <citation type="submission" date="2021-08" db="EMBL/GenBank/DDBJ databases">
        <title>Chromosome-Level Trichoderma cornu-damae using Hi-C Data.</title>
        <authorList>
            <person name="Kim C.S."/>
        </authorList>
    </citation>
    <scope>NUCLEOTIDE SEQUENCE</scope>
    <source>
        <strain evidence="1">KA19-0412C</strain>
    </source>
</reference>
<evidence type="ECO:0000313" key="1">
    <source>
        <dbReference type="EMBL" id="KAH6604369.1"/>
    </source>
</evidence>
<sequence>MIAPGPSGLCTVHEDISNLGASAQHFCRQAAQGAKTRRADRSVSWLLNLCKSALNQDAVQVAIQFLAQKWSEELNGDLDRVLKN</sequence>
<evidence type="ECO:0000313" key="2">
    <source>
        <dbReference type="Proteomes" id="UP000827724"/>
    </source>
</evidence>
<dbReference type="EMBL" id="JAIWOZ010000006">
    <property type="protein sequence ID" value="KAH6604369.1"/>
    <property type="molecule type" value="Genomic_DNA"/>
</dbReference>